<dbReference type="EMBL" id="AUZZ01001719">
    <property type="protein sequence ID" value="EQD63103.1"/>
    <property type="molecule type" value="Genomic_DNA"/>
</dbReference>
<dbReference type="AlphaFoldDB" id="T1B3I1"/>
<sequence>MVAKKMPKNKRTSKKFASRSRPRPAKRGKLYDIPHFPQSEEFTSAGACAMMVLKYVNKSFKPKKDNEEEQAIWQDAVSGSVWHGSRHGLAYALAKRGVKPQIVSNVKDEGYEKKLAVFEGINIDTLHAAFEEIKKKAKDMNIRESYGIASINSIKKHIDNGMIPIVIVDANALNPKQYTEPSPQWVVVKGYDKDLFYINDPYTDSTVSMEPEQFKEVLGFENEYNVVLVPSRKVSK</sequence>
<protein>
    <submittedName>
        <fullName evidence="2">GCN5-related N-acetyltransferase</fullName>
    </submittedName>
</protein>
<dbReference type="Gene3D" id="3.90.70.10">
    <property type="entry name" value="Cysteine proteinases"/>
    <property type="match status" value="1"/>
</dbReference>
<proteinExistence type="predicted"/>
<organism evidence="2">
    <name type="scientific">mine drainage metagenome</name>
    <dbReference type="NCBI Taxonomy" id="410659"/>
    <lineage>
        <taxon>unclassified sequences</taxon>
        <taxon>metagenomes</taxon>
        <taxon>ecological metagenomes</taxon>
    </lineage>
</organism>
<reference evidence="2" key="1">
    <citation type="submission" date="2013-08" db="EMBL/GenBank/DDBJ databases">
        <authorList>
            <person name="Mendez C."/>
            <person name="Richter M."/>
            <person name="Ferrer M."/>
            <person name="Sanchez J."/>
        </authorList>
    </citation>
    <scope>NUCLEOTIDE SEQUENCE</scope>
</reference>
<reference evidence="2" key="2">
    <citation type="journal article" date="2014" name="ISME J.">
        <title>Microbial stratification in low pH oxic and suboxic macroscopic growths along an acid mine drainage.</title>
        <authorList>
            <person name="Mendez-Garcia C."/>
            <person name="Mesa V."/>
            <person name="Sprenger R.R."/>
            <person name="Richter M."/>
            <person name="Diez M.S."/>
            <person name="Solano J."/>
            <person name="Bargiela R."/>
            <person name="Golyshina O.V."/>
            <person name="Manteca A."/>
            <person name="Ramos J.L."/>
            <person name="Gallego J.R."/>
            <person name="Llorente I."/>
            <person name="Martins Dos Santos V.A."/>
            <person name="Jensen O.N."/>
            <person name="Pelaez A.I."/>
            <person name="Sanchez J."/>
            <person name="Ferrer M."/>
        </authorList>
    </citation>
    <scope>NUCLEOTIDE SEQUENCE</scope>
</reference>
<feature type="compositionally biased region" description="Basic residues" evidence="1">
    <location>
        <begin position="1"/>
        <end position="28"/>
    </location>
</feature>
<dbReference type="Pfam" id="PF11814">
    <property type="entry name" value="DUF3335"/>
    <property type="match status" value="1"/>
</dbReference>
<dbReference type="GO" id="GO:0016740">
    <property type="term" value="F:transferase activity"/>
    <property type="evidence" value="ECO:0007669"/>
    <property type="project" value="UniProtKB-KW"/>
</dbReference>
<dbReference type="InterPro" id="IPR021770">
    <property type="entry name" value="DUF3335"/>
</dbReference>
<accession>T1B3I1</accession>
<name>T1B3I1_9ZZZZ</name>
<feature type="region of interest" description="Disordered" evidence="1">
    <location>
        <begin position="1"/>
        <end position="31"/>
    </location>
</feature>
<comment type="caution">
    <text evidence="2">The sequence shown here is derived from an EMBL/GenBank/DDBJ whole genome shotgun (WGS) entry which is preliminary data.</text>
</comment>
<evidence type="ECO:0000313" key="2">
    <source>
        <dbReference type="EMBL" id="EQD63103.1"/>
    </source>
</evidence>
<evidence type="ECO:0000256" key="1">
    <source>
        <dbReference type="SAM" id="MobiDB-lite"/>
    </source>
</evidence>
<keyword evidence="2" id="KW-0808">Transferase</keyword>
<gene>
    <name evidence="2" type="ORF">B2A_02529</name>
</gene>